<keyword evidence="3" id="KW-0804">Transcription</keyword>
<dbReference type="InterPro" id="IPR036388">
    <property type="entry name" value="WH-like_DNA-bd_sf"/>
</dbReference>
<proteinExistence type="predicted"/>
<dbReference type="InterPro" id="IPR008920">
    <property type="entry name" value="TF_FadR/GntR_C"/>
</dbReference>
<dbReference type="Proteomes" id="UP001230289">
    <property type="component" value="Unassembled WGS sequence"/>
</dbReference>
<evidence type="ECO:0000256" key="3">
    <source>
        <dbReference type="ARBA" id="ARBA00023163"/>
    </source>
</evidence>
<dbReference type="Pfam" id="PF07729">
    <property type="entry name" value="FCD"/>
    <property type="match status" value="1"/>
</dbReference>
<dbReference type="SUPFAM" id="SSF46785">
    <property type="entry name" value="Winged helix' DNA-binding domain"/>
    <property type="match status" value="1"/>
</dbReference>
<evidence type="ECO:0000256" key="1">
    <source>
        <dbReference type="ARBA" id="ARBA00023015"/>
    </source>
</evidence>
<dbReference type="RefSeq" id="WP_308490701.1">
    <property type="nucleotide sequence ID" value="NZ_JAVFCB010000014.1"/>
</dbReference>
<keyword evidence="2" id="KW-0238">DNA-binding</keyword>
<evidence type="ECO:0000313" key="5">
    <source>
        <dbReference type="EMBL" id="MDQ4215750.1"/>
    </source>
</evidence>
<feature type="domain" description="HTH gntR-type" evidence="4">
    <location>
        <begin position="1"/>
        <end position="69"/>
    </location>
</feature>
<accession>A0ABU0XPQ5</accession>
<dbReference type="InterPro" id="IPR000524">
    <property type="entry name" value="Tscrpt_reg_HTH_GntR"/>
</dbReference>
<dbReference type="SUPFAM" id="SSF48008">
    <property type="entry name" value="GntR ligand-binding domain-like"/>
    <property type="match status" value="1"/>
</dbReference>
<dbReference type="InterPro" id="IPR036390">
    <property type="entry name" value="WH_DNA-bd_sf"/>
</dbReference>
<evidence type="ECO:0000313" key="6">
    <source>
        <dbReference type="Proteomes" id="UP001230289"/>
    </source>
</evidence>
<evidence type="ECO:0000256" key="2">
    <source>
        <dbReference type="ARBA" id="ARBA00023125"/>
    </source>
</evidence>
<keyword evidence="1" id="KW-0805">Transcription regulation</keyword>
<sequence>MSALDTALHGLRALIADGALRPGDKLPSEGELCDQLGVSRGSVREAIRMLAALGVLETRHGSGSYVSTLRPADLIQGLSLTVDLLPLDAILELVEIRRPLEAHAAAIAAARADDETLAGLTELVERIADCTDDDEASRLDHEFHMRIADLAGNAALTSLLQVLRSRTRQYRIFDDEDAAQLKDLSDAGHRAIARGLVARDPAAASAAAAGHVAQTEYWLRKQMAEEAVAPDVAGRP</sequence>
<dbReference type="Pfam" id="PF00392">
    <property type="entry name" value="GntR"/>
    <property type="match status" value="1"/>
</dbReference>
<dbReference type="EMBL" id="JAVFCB010000014">
    <property type="protein sequence ID" value="MDQ4215750.1"/>
    <property type="molecule type" value="Genomic_DNA"/>
</dbReference>
<protein>
    <submittedName>
        <fullName evidence="5">GntR family transcriptional regulator</fullName>
    </submittedName>
</protein>
<dbReference type="Gene3D" id="1.20.120.530">
    <property type="entry name" value="GntR ligand-binding domain-like"/>
    <property type="match status" value="1"/>
</dbReference>
<reference evidence="5 6" key="1">
    <citation type="submission" date="2023-08" db="EMBL/GenBank/DDBJ databases">
        <title>Microbacterium sp. nov., isolated from a waste landfill.</title>
        <authorList>
            <person name="Wen W."/>
        </authorList>
    </citation>
    <scope>NUCLEOTIDE SEQUENCE [LARGE SCALE GENOMIC DNA]</scope>
    <source>
        <strain evidence="5 6">ASV81</strain>
    </source>
</reference>
<dbReference type="PANTHER" id="PTHR43537">
    <property type="entry name" value="TRANSCRIPTIONAL REGULATOR, GNTR FAMILY"/>
    <property type="match status" value="1"/>
</dbReference>
<dbReference type="CDD" id="cd07377">
    <property type="entry name" value="WHTH_GntR"/>
    <property type="match status" value="1"/>
</dbReference>
<dbReference type="PRINTS" id="PR00035">
    <property type="entry name" value="HTHGNTR"/>
</dbReference>
<dbReference type="Gene3D" id="1.10.10.10">
    <property type="entry name" value="Winged helix-like DNA-binding domain superfamily/Winged helix DNA-binding domain"/>
    <property type="match status" value="1"/>
</dbReference>
<dbReference type="SMART" id="SM00345">
    <property type="entry name" value="HTH_GNTR"/>
    <property type="match status" value="1"/>
</dbReference>
<gene>
    <name evidence="5" type="ORF">RBR11_17675</name>
</gene>
<dbReference type="InterPro" id="IPR011711">
    <property type="entry name" value="GntR_C"/>
</dbReference>
<dbReference type="PROSITE" id="PS50949">
    <property type="entry name" value="HTH_GNTR"/>
    <property type="match status" value="1"/>
</dbReference>
<organism evidence="5 6">
    <name type="scientific">Microbacterium capsulatum</name>
    <dbReference type="NCBI Taxonomy" id="3041921"/>
    <lineage>
        <taxon>Bacteria</taxon>
        <taxon>Bacillati</taxon>
        <taxon>Actinomycetota</taxon>
        <taxon>Actinomycetes</taxon>
        <taxon>Micrococcales</taxon>
        <taxon>Microbacteriaceae</taxon>
        <taxon>Microbacterium</taxon>
    </lineage>
</organism>
<evidence type="ECO:0000259" key="4">
    <source>
        <dbReference type="PROSITE" id="PS50949"/>
    </source>
</evidence>
<keyword evidence="6" id="KW-1185">Reference proteome</keyword>
<dbReference type="PANTHER" id="PTHR43537:SF5">
    <property type="entry name" value="UXU OPERON TRANSCRIPTIONAL REGULATOR"/>
    <property type="match status" value="1"/>
</dbReference>
<comment type="caution">
    <text evidence="5">The sequence shown here is derived from an EMBL/GenBank/DDBJ whole genome shotgun (WGS) entry which is preliminary data.</text>
</comment>
<dbReference type="SMART" id="SM00895">
    <property type="entry name" value="FCD"/>
    <property type="match status" value="1"/>
</dbReference>
<name>A0ABU0XPQ5_9MICO</name>